<evidence type="ECO:0000256" key="1">
    <source>
        <dbReference type="SAM" id="MobiDB-lite"/>
    </source>
</evidence>
<keyword evidence="3" id="KW-1185">Reference proteome</keyword>
<feature type="compositionally biased region" description="Pro residues" evidence="1">
    <location>
        <begin position="25"/>
        <end position="46"/>
    </location>
</feature>
<dbReference type="AlphaFoldDB" id="A0A453TE15"/>
<reference evidence="3" key="2">
    <citation type="journal article" date="2017" name="Nat. Plants">
        <title>The Aegilops tauschii genome reveals multiple impacts of transposons.</title>
        <authorList>
            <person name="Zhao G."/>
            <person name="Zou C."/>
            <person name="Li K."/>
            <person name="Wang K."/>
            <person name="Li T."/>
            <person name="Gao L."/>
            <person name="Zhang X."/>
            <person name="Wang H."/>
            <person name="Yang Z."/>
            <person name="Liu X."/>
            <person name="Jiang W."/>
            <person name="Mao L."/>
            <person name="Kong X."/>
            <person name="Jiao Y."/>
            <person name="Jia J."/>
        </authorList>
    </citation>
    <scope>NUCLEOTIDE SEQUENCE [LARGE SCALE GENOMIC DNA]</scope>
    <source>
        <strain evidence="3">cv. AL8/78</strain>
    </source>
</reference>
<evidence type="ECO:0008006" key="4">
    <source>
        <dbReference type="Google" id="ProtNLM"/>
    </source>
</evidence>
<reference evidence="3" key="1">
    <citation type="journal article" date="2014" name="Science">
        <title>Ancient hybridizations among the ancestral genomes of bread wheat.</title>
        <authorList>
            <consortium name="International Wheat Genome Sequencing Consortium,"/>
            <person name="Marcussen T."/>
            <person name="Sandve S.R."/>
            <person name="Heier L."/>
            <person name="Spannagl M."/>
            <person name="Pfeifer M."/>
            <person name="Jakobsen K.S."/>
            <person name="Wulff B.B."/>
            <person name="Steuernagel B."/>
            <person name="Mayer K.F."/>
            <person name="Olsen O.A."/>
        </authorList>
    </citation>
    <scope>NUCLEOTIDE SEQUENCE [LARGE SCALE GENOMIC DNA]</scope>
    <source>
        <strain evidence="3">cv. AL8/78</strain>
    </source>
</reference>
<reference evidence="2" key="4">
    <citation type="submission" date="2019-03" db="UniProtKB">
        <authorList>
            <consortium name="EnsemblPlants"/>
        </authorList>
    </citation>
    <scope>IDENTIFICATION</scope>
</reference>
<organism evidence="2 3">
    <name type="scientific">Aegilops tauschii subsp. strangulata</name>
    <name type="common">Goatgrass</name>
    <dbReference type="NCBI Taxonomy" id="200361"/>
    <lineage>
        <taxon>Eukaryota</taxon>
        <taxon>Viridiplantae</taxon>
        <taxon>Streptophyta</taxon>
        <taxon>Embryophyta</taxon>
        <taxon>Tracheophyta</taxon>
        <taxon>Spermatophyta</taxon>
        <taxon>Magnoliopsida</taxon>
        <taxon>Liliopsida</taxon>
        <taxon>Poales</taxon>
        <taxon>Poaceae</taxon>
        <taxon>BOP clade</taxon>
        <taxon>Pooideae</taxon>
        <taxon>Triticodae</taxon>
        <taxon>Triticeae</taxon>
        <taxon>Triticinae</taxon>
        <taxon>Aegilops</taxon>
    </lineage>
</organism>
<dbReference type="PANTHER" id="PTHR31264:SF34">
    <property type="entry name" value="F-BOX DOMAIN-CONTAINING PROTEIN"/>
    <property type="match status" value="1"/>
</dbReference>
<evidence type="ECO:0000313" key="3">
    <source>
        <dbReference type="Proteomes" id="UP000015105"/>
    </source>
</evidence>
<accession>A0A453TE15</accession>
<name>A0A453TE15_AEGTS</name>
<dbReference type="EnsemblPlants" id="AET7Gv21356500.2">
    <property type="protein sequence ID" value="AET7Gv21356500.2"/>
    <property type="gene ID" value="AET7Gv21356500"/>
</dbReference>
<dbReference type="Proteomes" id="UP000015105">
    <property type="component" value="Chromosome 7D"/>
</dbReference>
<dbReference type="PANTHER" id="PTHR31264">
    <property type="entry name" value="OS07G0554500 PROTEIN-RELATED"/>
    <property type="match status" value="1"/>
</dbReference>
<evidence type="ECO:0000313" key="2">
    <source>
        <dbReference type="EnsemblPlants" id="AET7Gv21356500.2"/>
    </source>
</evidence>
<proteinExistence type="predicted"/>
<dbReference type="SUPFAM" id="SSF81383">
    <property type="entry name" value="F-box domain"/>
    <property type="match status" value="1"/>
</dbReference>
<feature type="region of interest" description="Disordered" evidence="1">
    <location>
        <begin position="1"/>
        <end position="53"/>
    </location>
</feature>
<sequence length="440" mass="48304">PPKPKFRSPPLRSPLDSTLMASQAPPFPGATPTPSSPDAPAAPPCSPDASPTVEAQAALPDHLTEEILLRVPTAADLARASMAGPSLRRIITDHSFLRRFRTLHPPPLLGILSDPFLPAQPPHPSAAAARTLAGTDFSCSFLPSREQPWRRCDFWDGRALLCVAPDACDLMRDVAVCDPLHRRYLLLPPVPQDLSNLVYHWELFLAPAGGDESADIAADTPFRFRVMCLAEYQTHLVLFIFSSSGPRAGQWHTVAFDGWTALVAGITDHAFGRRHYAHGCFCWAIRGINKLLLLDTGTMEFSSVHLQPGLSDRLVAFVAAREGRLGMLALSHNPLYDSYHLWYKVLFGTGDGPRQWQTEDVVRLPHDYSYCILGVAGGYLLLYGIPDDDPDSFEMPEPNCFSLNLQTMKVEQFCASEPITPLKSHLLCAGFPPSLSPPTI</sequence>
<reference evidence="2" key="5">
    <citation type="journal article" date="2021" name="G3 (Bethesda)">
        <title>Aegilops tauschii genome assembly Aet v5.0 features greater sequence contiguity and improved annotation.</title>
        <authorList>
            <person name="Wang L."/>
            <person name="Zhu T."/>
            <person name="Rodriguez J.C."/>
            <person name="Deal K.R."/>
            <person name="Dubcovsky J."/>
            <person name="McGuire P.E."/>
            <person name="Lux T."/>
            <person name="Spannagl M."/>
            <person name="Mayer K.F.X."/>
            <person name="Baldrich P."/>
            <person name="Meyers B.C."/>
            <person name="Huo N."/>
            <person name="Gu Y.Q."/>
            <person name="Zhou H."/>
            <person name="Devos K.M."/>
            <person name="Bennetzen J.L."/>
            <person name="Unver T."/>
            <person name="Budak H."/>
            <person name="Gulick P.J."/>
            <person name="Galiba G."/>
            <person name="Kalapos B."/>
            <person name="Nelson D.R."/>
            <person name="Li P."/>
            <person name="You F.M."/>
            <person name="Luo M.C."/>
            <person name="Dvorak J."/>
        </authorList>
    </citation>
    <scope>NUCLEOTIDE SEQUENCE [LARGE SCALE GENOMIC DNA]</scope>
    <source>
        <strain evidence="2">cv. AL8/78</strain>
    </source>
</reference>
<protein>
    <recommendedName>
        <fullName evidence="4">F-box domain-containing protein</fullName>
    </recommendedName>
</protein>
<dbReference type="Gramene" id="AET7Gv21356500.2">
    <property type="protein sequence ID" value="AET7Gv21356500.2"/>
    <property type="gene ID" value="AET7Gv21356500"/>
</dbReference>
<dbReference type="InterPro" id="IPR036047">
    <property type="entry name" value="F-box-like_dom_sf"/>
</dbReference>
<reference evidence="2" key="3">
    <citation type="journal article" date="2017" name="Nature">
        <title>Genome sequence of the progenitor of the wheat D genome Aegilops tauschii.</title>
        <authorList>
            <person name="Luo M.C."/>
            <person name="Gu Y.Q."/>
            <person name="Puiu D."/>
            <person name="Wang H."/>
            <person name="Twardziok S.O."/>
            <person name="Deal K.R."/>
            <person name="Huo N."/>
            <person name="Zhu T."/>
            <person name="Wang L."/>
            <person name="Wang Y."/>
            <person name="McGuire P.E."/>
            <person name="Liu S."/>
            <person name="Long H."/>
            <person name="Ramasamy R.K."/>
            <person name="Rodriguez J.C."/>
            <person name="Van S.L."/>
            <person name="Yuan L."/>
            <person name="Wang Z."/>
            <person name="Xia Z."/>
            <person name="Xiao L."/>
            <person name="Anderson O.D."/>
            <person name="Ouyang S."/>
            <person name="Liang Y."/>
            <person name="Zimin A.V."/>
            <person name="Pertea G."/>
            <person name="Qi P."/>
            <person name="Bennetzen J.L."/>
            <person name="Dai X."/>
            <person name="Dawson M.W."/>
            <person name="Muller H.G."/>
            <person name="Kugler K."/>
            <person name="Rivarola-Duarte L."/>
            <person name="Spannagl M."/>
            <person name="Mayer K.F.X."/>
            <person name="Lu F.H."/>
            <person name="Bevan M.W."/>
            <person name="Leroy P."/>
            <person name="Li P."/>
            <person name="You F.M."/>
            <person name="Sun Q."/>
            <person name="Liu Z."/>
            <person name="Lyons E."/>
            <person name="Wicker T."/>
            <person name="Salzberg S.L."/>
            <person name="Devos K.M."/>
            <person name="Dvorak J."/>
        </authorList>
    </citation>
    <scope>NUCLEOTIDE SEQUENCE [LARGE SCALE GENOMIC DNA]</scope>
    <source>
        <strain evidence="2">cv. AL8/78</strain>
    </source>
</reference>